<dbReference type="InterPro" id="IPR018672">
    <property type="entry name" value="DUF2140"/>
</dbReference>
<protein>
    <recommendedName>
        <fullName evidence="3">YfaA</fullName>
    </recommendedName>
</protein>
<proteinExistence type="predicted"/>
<dbReference type="STRING" id="246786.GS18_0208855"/>
<evidence type="ECO:0000313" key="2">
    <source>
        <dbReference type="Proteomes" id="UP000028549"/>
    </source>
</evidence>
<organism evidence="1 2">
    <name type="scientific">Metabacillus indicus</name>
    <name type="common">Bacillus indicus</name>
    <dbReference type="NCBI Taxonomy" id="246786"/>
    <lineage>
        <taxon>Bacteria</taxon>
        <taxon>Bacillati</taxon>
        <taxon>Bacillota</taxon>
        <taxon>Bacilli</taxon>
        <taxon>Bacillales</taxon>
        <taxon>Bacillaceae</taxon>
        <taxon>Metabacillus</taxon>
    </lineage>
</organism>
<dbReference type="RefSeq" id="WP_029280485.1">
    <property type="nucleotide sequence ID" value="NZ_CANLZQ010000004.1"/>
</dbReference>
<accession>A0A084H012</accession>
<evidence type="ECO:0000313" key="1">
    <source>
        <dbReference type="EMBL" id="KEZ52924.1"/>
    </source>
</evidence>
<evidence type="ECO:0008006" key="3">
    <source>
        <dbReference type="Google" id="ProtNLM"/>
    </source>
</evidence>
<comment type="caution">
    <text evidence="1">The sequence shown here is derived from an EMBL/GenBank/DDBJ whole genome shotgun (WGS) entry which is preliminary data.</text>
</comment>
<dbReference type="Proteomes" id="UP000028549">
    <property type="component" value="Unassembled WGS sequence"/>
</dbReference>
<gene>
    <name evidence="1" type="ORF">GS18_0208855</name>
</gene>
<name>A0A084H012_METID</name>
<dbReference type="AlphaFoldDB" id="A0A084H012"/>
<sequence>MGKWKLAFIVLLTLNLVFLLFLAVSPFLPAEQPKTETADFKAGDTIPLTVSSSKNDLNRLINYYLVKEAKAEELNYKVLLEDKVNLYGSVKAFGKDVDLTLSFEPQVNENGNLLLKVERLSIGRLPIPVPYVMSYIKKTYPLPEYVYIDPKKESVTVQITELKFKNNLKAKAESFNLKNDDIRFKLFVPADFEK</sequence>
<dbReference type="OrthoDB" id="2412610at2"/>
<dbReference type="Pfam" id="PF09911">
    <property type="entry name" value="DUF2140"/>
    <property type="match status" value="1"/>
</dbReference>
<reference evidence="1 2" key="1">
    <citation type="journal article" date="2005" name="Int. J. Syst. Evol. Microbiol.">
        <title>Bacillus cibi sp. nov., isolated from jeotgal, a traditional Korean fermented seafood.</title>
        <authorList>
            <person name="Yoon J.H."/>
            <person name="Lee C.H."/>
            <person name="Oh T.K."/>
        </authorList>
    </citation>
    <scope>NUCLEOTIDE SEQUENCE [LARGE SCALE GENOMIC DNA]</scope>
    <source>
        <strain evidence="1 2">DSM 16189</strain>
    </source>
</reference>
<dbReference type="EMBL" id="JNVC02000004">
    <property type="protein sequence ID" value="KEZ52924.1"/>
    <property type="molecule type" value="Genomic_DNA"/>
</dbReference>
<keyword evidence="2" id="KW-1185">Reference proteome</keyword>